<evidence type="ECO:0000313" key="3">
    <source>
        <dbReference type="Proteomes" id="UP000040576"/>
    </source>
</evidence>
<sequence length="261" mass="31408">MTYPVVAISIVTYNSEHVFEVLDNLKKELGSFNEYRICIFDNDSNDDYKERLNTYKDFADITFYPENKGFGFGHNYNLLKCNSKYFLILNPDIIVTRENFLNMLDVMEKDDTISLLVPKILNSDGTVQHLMRHRLTVFDYALRFIPFRFIKKLFDKRLASYECRNIPNDRLVDIRMGSGCFMLIRGNDYQEIDGFDERFFMYFEDNDLCLKLERNNKRTVYTPFSEVVHFYERGSHKNWKLFKIFITSMIKFFNKWGWQFF</sequence>
<dbReference type="GO" id="GO:0016740">
    <property type="term" value="F:transferase activity"/>
    <property type="evidence" value="ECO:0007669"/>
    <property type="project" value="UniProtKB-KW"/>
</dbReference>
<feature type="domain" description="Glycosyltransferase 2-like" evidence="1">
    <location>
        <begin position="9"/>
        <end position="152"/>
    </location>
</feature>
<gene>
    <name evidence="2" type="ORF">BT1A1_3278</name>
</gene>
<dbReference type="RefSeq" id="WP_034773138.1">
    <property type="nucleotide sequence ID" value="NZ_CCRF01000099.1"/>
</dbReference>
<dbReference type="Proteomes" id="UP000040576">
    <property type="component" value="Unassembled WGS sequence"/>
</dbReference>
<name>A0A090J566_9BACI</name>
<evidence type="ECO:0000313" key="2">
    <source>
        <dbReference type="EMBL" id="CEE03060.1"/>
    </source>
</evidence>
<keyword evidence="3" id="KW-1185">Reference proteome</keyword>
<dbReference type="AlphaFoldDB" id="A0A090J566"/>
<organism evidence="2 3">
    <name type="scientific">Caldibacillus thermoamylovorans</name>
    <dbReference type="NCBI Taxonomy" id="35841"/>
    <lineage>
        <taxon>Bacteria</taxon>
        <taxon>Bacillati</taxon>
        <taxon>Bacillota</taxon>
        <taxon>Bacilli</taxon>
        <taxon>Bacillales</taxon>
        <taxon>Bacillaceae</taxon>
        <taxon>Caldibacillus</taxon>
    </lineage>
</organism>
<dbReference type="InterPro" id="IPR001173">
    <property type="entry name" value="Glyco_trans_2-like"/>
</dbReference>
<dbReference type="EMBL" id="CCRF01000099">
    <property type="protein sequence ID" value="CEE03060.1"/>
    <property type="molecule type" value="Genomic_DNA"/>
</dbReference>
<reference evidence="2 3" key="1">
    <citation type="submission" date="2014-07" db="EMBL/GenBank/DDBJ databases">
        <authorList>
            <person name="Wibberg Daniel"/>
        </authorList>
    </citation>
    <scope>NUCLEOTIDE SEQUENCE [LARGE SCALE GENOMIC DNA]</scope>
</reference>
<protein>
    <submittedName>
        <fullName evidence="2">Glycosyl transferase</fullName>
    </submittedName>
</protein>
<accession>A0A090J566</accession>
<dbReference type="PANTHER" id="PTHR43179">
    <property type="entry name" value="RHAMNOSYLTRANSFERASE WBBL"/>
    <property type="match status" value="1"/>
</dbReference>
<dbReference type="SUPFAM" id="SSF53448">
    <property type="entry name" value="Nucleotide-diphospho-sugar transferases"/>
    <property type="match status" value="1"/>
</dbReference>
<dbReference type="PANTHER" id="PTHR43179:SF10">
    <property type="entry name" value="GLYCOSYL TRANSFERASE"/>
    <property type="match status" value="1"/>
</dbReference>
<dbReference type="Pfam" id="PF00535">
    <property type="entry name" value="Glycos_transf_2"/>
    <property type="match status" value="1"/>
</dbReference>
<proteinExistence type="predicted"/>
<dbReference type="Gene3D" id="3.90.550.10">
    <property type="entry name" value="Spore Coat Polysaccharide Biosynthesis Protein SpsA, Chain A"/>
    <property type="match status" value="1"/>
</dbReference>
<keyword evidence="2" id="KW-0808">Transferase</keyword>
<evidence type="ECO:0000259" key="1">
    <source>
        <dbReference type="Pfam" id="PF00535"/>
    </source>
</evidence>
<dbReference type="InterPro" id="IPR029044">
    <property type="entry name" value="Nucleotide-diphossugar_trans"/>
</dbReference>